<dbReference type="EMBL" id="CP124616">
    <property type="protein sequence ID" value="WGW02737.1"/>
    <property type="molecule type" value="Genomic_DNA"/>
</dbReference>
<organism evidence="2 3">
    <name type="scientific">Tropicibacter oceani</name>
    <dbReference type="NCBI Taxonomy" id="3058420"/>
    <lineage>
        <taxon>Bacteria</taxon>
        <taxon>Pseudomonadati</taxon>
        <taxon>Pseudomonadota</taxon>
        <taxon>Alphaproteobacteria</taxon>
        <taxon>Rhodobacterales</taxon>
        <taxon>Roseobacteraceae</taxon>
        <taxon>Tropicibacter</taxon>
    </lineage>
</organism>
<evidence type="ECO:0000313" key="2">
    <source>
        <dbReference type="EMBL" id="WGW02737.1"/>
    </source>
</evidence>
<dbReference type="RefSeq" id="WP_282299369.1">
    <property type="nucleotide sequence ID" value="NZ_CP124616.1"/>
</dbReference>
<feature type="signal peptide" evidence="1">
    <location>
        <begin position="1"/>
        <end position="17"/>
    </location>
</feature>
<dbReference type="Gene3D" id="3.40.50.410">
    <property type="entry name" value="von Willebrand factor, type A domain"/>
    <property type="match status" value="1"/>
</dbReference>
<gene>
    <name evidence="2" type="ORF">QF118_12395</name>
</gene>
<accession>A0ABY8QDP3</accession>
<feature type="chain" id="PRO_5045229865" evidence="1">
    <location>
        <begin position="18"/>
        <end position="214"/>
    </location>
</feature>
<proteinExistence type="predicted"/>
<dbReference type="InterPro" id="IPR010607">
    <property type="entry name" value="DUF1194"/>
</dbReference>
<dbReference type="Pfam" id="PF06707">
    <property type="entry name" value="DUF1194"/>
    <property type="match status" value="1"/>
</dbReference>
<dbReference type="InterPro" id="IPR036465">
    <property type="entry name" value="vWFA_dom_sf"/>
</dbReference>
<dbReference type="Proteomes" id="UP001241605">
    <property type="component" value="Chromosome"/>
</dbReference>
<protein>
    <submittedName>
        <fullName evidence="2">DUF1194 domain-containing protein</fullName>
    </submittedName>
</protein>
<keyword evidence="1" id="KW-0732">Signal</keyword>
<evidence type="ECO:0000313" key="3">
    <source>
        <dbReference type="Proteomes" id="UP001241605"/>
    </source>
</evidence>
<dbReference type="SUPFAM" id="SSF53300">
    <property type="entry name" value="vWA-like"/>
    <property type="match status" value="1"/>
</dbReference>
<keyword evidence="3" id="KW-1185">Reference proteome</keyword>
<sequence length="214" mass="23313">MLRGLAFALFMPLPAWACETALILAMDVSNSVDAGEYSLQIEGLALALQDPEIIEILVRDKVALSVTQWSGVDRQRVMIDWRQMHSASEVAGFAAAVRGLERAFVLSGTAPAEALAHALRHFQTAPTCARRVVDMSGDGTPNAGGEIGHMRQRAERAGVTVNGLAIEGLGRALTNFYARQVITRDGFVETARGHRDYARAIRKKLLREISRIMG</sequence>
<reference evidence="2 3" key="1">
    <citation type="submission" date="2023-05" db="EMBL/GenBank/DDBJ databases">
        <title>YMD87, complete Genome.</title>
        <authorList>
            <person name="Zhang J."/>
            <person name="Xu X."/>
        </authorList>
    </citation>
    <scope>NUCLEOTIDE SEQUENCE [LARGE SCALE GENOMIC DNA]</scope>
    <source>
        <strain evidence="2 3">YMD87</strain>
    </source>
</reference>
<evidence type="ECO:0000256" key="1">
    <source>
        <dbReference type="SAM" id="SignalP"/>
    </source>
</evidence>
<name>A0ABY8QDP3_9RHOB</name>